<accession>A0A1E7FFH3</accession>
<protein>
    <recommendedName>
        <fullName evidence="5">Nudix hydrolase domain-containing protein</fullName>
    </recommendedName>
</protein>
<dbReference type="InParanoid" id="A0A1E7FFH3"/>
<feature type="compositionally biased region" description="Basic and acidic residues" evidence="2">
    <location>
        <begin position="536"/>
        <end position="560"/>
    </location>
</feature>
<feature type="compositionally biased region" description="Polar residues" evidence="2">
    <location>
        <begin position="20"/>
        <end position="30"/>
    </location>
</feature>
<organism evidence="3 4">
    <name type="scientific">Fragilariopsis cylindrus CCMP1102</name>
    <dbReference type="NCBI Taxonomy" id="635003"/>
    <lineage>
        <taxon>Eukaryota</taxon>
        <taxon>Sar</taxon>
        <taxon>Stramenopiles</taxon>
        <taxon>Ochrophyta</taxon>
        <taxon>Bacillariophyta</taxon>
        <taxon>Bacillariophyceae</taxon>
        <taxon>Bacillariophycidae</taxon>
        <taxon>Bacillariales</taxon>
        <taxon>Bacillariaceae</taxon>
        <taxon>Fragilariopsis</taxon>
    </lineage>
</organism>
<feature type="compositionally biased region" description="Low complexity" evidence="2">
    <location>
        <begin position="126"/>
        <end position="135"/>
    </location>
</feature>
<evidence type="ECO:0000256" key="1">
    <source>
        <dbReference type="SAM" id="Coils"/>
    </source>
</evidence>
<feature type="compositionally biased region" description="Polar residues" evidence="2">
    <location>
        <begin position="399"/>
        <end position="409"/>
    </location>
</feature>
<keyword evidence="1" id="KW-0175">Coiled coil</keyword>
<feature type="compositionally biased region" description="Basic and acidic residues" evidence="2">
    <location>
        <begin position="96"/>
        <end position="106"/>
    </location>
</feature>
<dbReference type="KEGG" id="fcy:FRACYDRAFT_239516"/>
<feature type="coiled-coil region" evidence="1">
    <location>
        <begin position="206"/>
        <end position="249"/>
    </location>
</feature>
<feature type="compositionally biased region" description="Polar residues" evidence="2">
    <location>
        <begin position="420"/>
        <end position="434"/>
    </location>
</feature>
<gene>
    <name evidence="3" type="ORF">FRACYDRAFT_239516</name>
</gene>
<name>A0A1E7FFH3_9STRA</name>
<evidence type="ECO:0008006" key="5">
    <source>
        <dbReference type="Google" id="ProtNLM"/>
    </source>
</evidence>
<evidence type="ECO:0000256" key="2">
    <source>
        <dbReference type="SAM" id="MobiDB-lite"/>
    </source>
</evidence>
<feature type="compositionally biased region" description="Acidic residues" evidence="2">
    <location>
        <begin position="262"/>
        <end position="277"/>
    </location>
</feature>
<feature type="compositionally biased region" description="Low complexity" evidence="2">
    <location>
        <begin position="35"/>
        <end position="62"/>
    </location>
</feature>
<feature type="region of interest" description="Disordered" evidence="2">
    <location>
        <begin position="507"/>
        <end position="570"/>
    </location>
</feature>
<feature type="region of interest" description="Disordered" evidence="2">
    <location>
        <begin position="847"/>
        <end position="873"/>
    </location>
</feature>
<feature type="compositionally biased region" description="Polar residues" evidence="2">
    <location>
        <begin position="291"/>
        <end position="300"/>
    </location>
</feature>
<feature type="compositionally biased region" description="Polar residues" evidence="2">
    <location>
        <begin position="66"/>
        <end position="75"/>
    </location>
</feature>
<dbReference type="EMBL" id="KV784358">
    <property type="protein sequence ID" value="OEU16920.1"/>
    <property type="molecule type" value="Genomic_DNA"/>
</dbReference>
<proteinExistence type="predicted"/>
<dbReference type="Proteomes" id="UP000095751">
    <property type="component" value="Unassembled WGS sequence"/>
</dbReference>
<feature type="region of interest" description="Disordered" evidence="2">
    <location>
        <begin position="1"/>
        <end position="201"/>
    </location>
</feature>
<keyword evidence="4" id="KW-1185">Reference proteome</keyword>
<feature type="compositionally biased region" description="Polar residues" evidence="2">
    <location>
        <begin position="160"/>
        <end position="173"/>
    </location>
</feature>
<feature type="compositionally biased region" description="Acidic residues" evidence="2">
    <location>
        <begin position="136"/>
        <end position="152"/>
    </location>
</feature>
<feature type="compositionally biased region" description="Polar residues" evidence="2">
    <location>
        <begin position="561"/>
        <end position="570"/>
    </location>
</feature>
<feature type="compositionally biased region" description="Basic residues" evidence="2">
    <location>
        <begin position="1"/>
        <end position="14"/>
    </location>
</feature>
<feature type="compositionally biased region" description="Basic and acidic residues" evidence="2">
    <location>
        <begin position="192"/>
        <end position="201"/>
    </location>
</feature>
<dbReference type="OrthoDB" id="47002at2759"/>
<dbReference type="AlphaFoldDB" id="A0A1E7FFH3"/>
<feature type="compositionally biased region" description="Polar residues" evidence="2">
    <location>
        <begin position="366"/>
        <end position="385"/>
    </location>
</feature>
<sequence length="904" mass="98948">MAKKKKGNKNKKKNNGPSLGKSSDISSPSDLNIKANPSSASSDLDSTSANNNNNDVPSTNTVLDNDPSQNSSTKNITDDTTTTTTAASVEAGVSEQLDKENDKTEPVADDPPSTTVDDEKVEENVELVVNDPPETTADDEDDDKDEVVEDNDKDIPESGVTISQQEGTTNTETPYEPVVWNPPEFTTDIDDDNKAKTEQEEREIVLKEARRKSEEVIKKMAEIETKLKADQEANALVEAKSRLEETEKIAVAVTTTSTNDKNEEEENSTGGDILEESEQQKVIFTKEESAANETITQQTNKTDDVVENISSILDVENNEDKSGESENICASESSDEKKEEPITSIEPISTQFEQVEDVNDDKKNTTETPQSQGESPTSLSFAQAFSSKKLPPRLSPSSGMVTPTPSLRSVVSAEGVASIPDSQLSPNSTASHSALSAARNKKASGLISNYEEKVSHEALPGDSVPIRSAKGPFSPSISPGSDHTIRRKMAATTVELGHLPNLNSVREKFEKSSRKSGGGSFEYEYGESFRQKKRHEQLSEKDRKEEAKAAMRGFNEKELNQGRTATGEIDTSSLPKSFTFEMASFGSIIPIDGVCRVDYKSVDFQAMVFVVHRTRGMLLLQGSKASLLNSRNNVPGGAVIEEEFLDAAKQSGRPQVQLQIAARIAAARQLFETTGLDIRHQANRFKPAVLNVNPPMDPVRGFRYLRNENENKLYYFLQVDEDDFSKLKDHQDAALNAKSMKPSVDAGDEPVSLKLSNNYGGFEFVHDPVDAADVLKKDGNDAAIALDMIMNAAAMEIKENSLIIDDEKGPDAKATVYSNTSNVPDDERNGSLVDGRVRTVGDQKLKKEWQQQQLKDKNKKTGKNTNHNANENTFQHDEAKALLKSPSVDPAEEMVAVGCCCSFW</sequence>
<feature type="region of interest" description="Disordered" evidence="2">
    <location>
        <begin position="252"/>
        <end position="483"/>
    </location>
</feature>
<evidence type="ECO:0000313" key="3">
    <source>
        <dbReference type="EMBL" id="OEU16920.1"/>
    </source>
</evidence>
<reference evidence="3 4" key="1">
    <citation type="submission" date="2016-09" db="EMBL/GenBank/DDBJ databases">
        <title>Extensive genetic diversity and differential bi-allelic expression allows diatom success in the polar Southern Ocean.</title>
        <authorList>
            <consortium name="DOE Joint Genome Institute"/>
            <person name="Mock T."/>
            <person name="Otillar R.P."/>
            <person name="Strauss J."/>
            <person name="Dupont C."/>
            <person name="Frickenhaus S."/>
            <person name="Maumus F."/>
            <person name="Mcmullan M."/>
            <person name="Sanges R."/>
            <person name="Schmutz J."/>
            <person name="Toseland A."/>
            <person name="Valas R."/>
            <person name="Veluchamy A."/>
            <person name="Ward B.J."/>
            <person name="Allen A."/>
            <person name="Barry K."/>
            <person name="Falciatore A."/>
            <person name="Ferrante M."/>
            <person name="Fortunato A.E."/>
            <person name="Gloeckner G."/>
            <person name="Gruber A."/>
            <person name="Hipkin R."/>
            <person name="Janech M."/>
            <person name="Kroth P."/>
            <person name="Leese F."/>
            <person name="Lindquist E."/>
            <person name="Lyon B.R."/>
            <person name="Martin J."/>
            <person name="Mayer C."/>
            <person name="Parker M."/>
            <person name="Quesneville H."/>
            <person name="Raymond J."/>
            <person name="Uhlig C."/>
            <person name="Valentin K.U."/>
            <person name="Worden A.Z."/>
            <person name="Armbrust E.V."/>
            <person name="Bowler C."/>
            <person name="Green B."/>
            <person name="Moulton V."/>
            <person name="Van Oosterhout C."/>
            <person name="Grigoriev I."/>
        </authorList>
    </citation>
    <scope>NUCLEOTIDE SEQUENCE [LARGE SCALE GENOMIC DNA]</scope>
    <source>
        <strain evidence="3 4">CCMP1102</strain>
    </source>
</reference>
<evidence type="ECO:0000313" key="4">
    <source>
        <dbReference type="Proteomes" id="UP000095751"/>
    </source>
</evidence>